<dbReference type="PANTHER" id="PTHR12147">
    <property type="entry name" value="METALLOPEPTIDASE M28 FAMILY MEMBER"/>
    <property type="match status" value="1"/>
</dbReference>
<keyword evidence="11" id="KW-0482">Metalloprotease</keyword>
<keyword evidence="8 13" id="KW-0378">Hydrolase</keyword>
<gene>
    <name evidence="16" type="ORF">A0J61_04868</name>
</gene>
<evidence type="ECO:0000259" key="15">
    <source>
        <dbReference type="Pfam" id="PF04389"/>
    </source>
</evidence>
<dbReference type="AlphaFoldDB" id="A0A1C7NDB8"/>
<keyword evidence="9 13" id="KW-0862">Zinc</keyword>
<dbReference type="GO" id="GO:0005774">
    <property type="term" value="C:vacuolar membrane"/>
    <property type="evidence" value="ECO:0007669"/>
    <property type="project" value="UniProtKB-SubCell"/>
</dbReference>
<organism evidence="16 17">
    <name type="scientific">Choanephora cucurbitarum</name>
    <dbReference type="NCBI Taxonomy" id="101091"/>
    <lineage>
        <taxon>Eukaryota</taxon>
        <taxon>Fungi</taxon>
        <taxon>Fungi incertae sedis</taxon>
        <taxon>Mucoromycota</taxon>
        <taxon>Mucoromycotina</taxon>
        <taxon>Mucoromycetes</taxon>
        <taxon>Mucorales</taxon>
        <taxon>Mucorineae</taxon>
        <taxon>Choanephoraceae</taxon>
        <taxon>Choanephoroideae</taxon>
        <taxon>Choanephora</taxon>
    </lineage>
</organism>
<dbReference type="InParanoid" id="A0A1C7NDB8"/>
<keyword evidence="6 13" id="KW-0645">Protease</keyword>
<dbReference type="GO" id="GO:0046872">
    <property type="term" value="F:metal ion binding"/>
    <property type="evidence" value="ECO:0007669"/>
    <property type="project" value="UniProtKB-KW"/>
</dbReference>
<dbReference type="Gene3D" id="3.40.630.10">
    <property type="entry name" value="Zn peptidases"/>
    <property type="match status" value="1"/>
</dbReference>
<proteinExistence type="inferred from homology"/>
<evidence type="ECO:0000313" key="16">
    <source>
        <dbReference type="EMBL" id="OBZ87077.1"/>
    </source>
</evidence>
<evidence type="ECO:0000256" key="14">
    <source>
        <dbReference type="SAM" id="Phobius"/>
    </source>
</evidence>
<feature type="transmembrane region" description="Helical" evidence="14">
    <location>
        <begin position="240"/>
        <end position="263"/>
    </location>
</feature>
<dbReference type="Proteomes" id="UP000093000">
    <property type="component" value="Unassembled WGS sequence"/>
</dbReference>
<feature type="transmembrane region" description="Helical" evidence="14">
    <location>
        <begin position="162"/>
        <end position="182"/>
    </location>
</feature>
<dbReference type="InterPro" id="IPR007484">
    <property type="entry name" value="Peptidase_M28"/>
</dbReference>
<dbReference type="STRING" id="101091.A0A1C7NDB8"/>
<protein>
    <recommendedName>
        <fullName evidence="13">Peptide hydrolase</fullName>
        <ecNumber evidence="13">3.4.-.-</ecNumber>
    </recommendedName>
</protein>
<keyword evidence="10 14" id="KW-1133">Transmembrane helix</keyword>
<evidence type="ECO:0000256" key="9">
    <source>
        <dbReference type="ARBA" id="ARBA00022833"/>
    </source>
</evidence>
<dbReference type="GO" id="GO:0008235">
    <property type="term" value="F:metalloexopeptidase activity"/>
    <property type="evidence" value="ECO:0007669"/>
    <property type="project" value="InterPro"/>
</dbReference>
<feature type="transmembrane region" description="Helical" evidence="14">
    <location>
        <begin position="300"/>
        <end position="320"/>
    </location>
</feature>
<evidence type="ECO:0000256" key="10">
    <source>
        <dbReference type="ARBA" id="ARBA00022989"/>
    </source>
</evidence>
<reference evidence="16 17" key="1">
    <citation type="submission" date="2016-03" db="EMBL/GenBank/DDBJ databases">
        <title>Choanephora cucurbitarum.</title>
        <authorList>
            <person name="Min B."/>
            <person name="Park H."/>
            <person name="Park J.-H."/>
            <person name="Shin H.-D."/>
            <person name="Choi I.-G."/>
        </authorList>
    </citation>
    <scope>NUCLEOTIDE SEQUENCE [LARGE SCALE GENOMIC DNA]</scope>
    <source>
        <strain evidence="16 17">KUS-F28377</strain>
    </source>
</reference>
<dbReference type="EMBL" id="LUGH01000249">
    <property type="protein sequence ID" value="OBZ87077.1"/>
    <property type="molecule type" value="Genomic_DNA"/>
</dbReference>
<feature type="transmembrane region" description="Helical" evidence="14">
    <location>
        <begin position="332"/>
        <end position="355"/>
    </location>
</feature>
<feature type="non-terminal residue" evidence="16">
    <location>
        <position position="1"/>
    </location>
</feature>
<evidence type="ECO:0000256" key="5">
    <source>
        <dbReference type="ARBA" id="ARBA00022554"/>
    </source>
</evidence>
<accession>A0A1C7NDB8</accession>
<keyword evidence="13" id="KW-0479">Metal-binding</keyword>
<evidence type="ECO:0000256" key="11">
    <source>
        <dbReference type="ARBA" id="ARBA00023049"/>
    </source>
</evidence>
<evidence type="ECO:0000256" key="6">
    <source>
        <dbReference type="ARBA" id="ARBA00022670"/>
    </source>
</evidence>
<comment type="function">
    <text evidence="2">May be involved in vacuolar sorting and osmoregulation.</text>
</comment>
<keyword evidence="17" id="KW-1185">Reference proteome</keyword>
<dbReference type="EC" id="3.4.-.-" evidence="13"/>
<sequence length="637" mass="70807">GGLIGADAFALHPWFSTIKLFVNLEGTGAGGRALLFRSNIMSAVESLASNAYYLHGSMLGNSLLQSRLLRSDTDYTTFSKHGVPGLDISFYYPRSHYHTQRDDLAHTTPESLQHMGQMALGAVLGIDETNAIVEQAGKPEPFIYYDILGRFMLVYSFSTCQLLNLLALVVIPLGFLGLFWTSRSQEEDRKAILKQNVVLIGQSLIATLVAVVLMVVFITLSCLLLLWINPSVTYGSTYFVAVYLFAASFLSLVLSQWILLTYSKTMAHQLTTAQTGLYGLTSFWWLLLLVATILTSQGYAASYFAIYFFVSSALATGLLANTVDSEEEGSRYWSVAFLVQVVLPVTLMTEFLLLVVDSLRHTTADGTPEWAIYGLLATPIVIVVLHLLPWVYAAGDLRRTTFFASLVFVVIMVLCLLISPFDGQISPNRIVFRQEHDVVSNISTVTLVTGTSFGLADKAKEMLSSSEYDSMVCEPYLTYQTRCTYQTDLIPLYARDPQKEIHVAYDSVDCNKKVCRLKIKTQVQHSLLCQLEFTQTDIQGLEAKLNGHWVKQIGNQSIHALTVYSKEQASQVAWDLVYDVDQDHVGEAIFSCIYDDWTEGELPAFTTLKNNLPHYALLTMTGGVGLAKVHYTPISLQ</sequence>
<feature type="transmembrane region" description="Helical" evidence="14">
    <location>
        <begin position="203"/>
        <end position="228"/>
    </location>
</feature>
<comment type="cofactor">
    <cofactor evidence="1">
        <name>Zn(2+)</name>
        <dbReference type="ChEBI" id="CHEBI:29105"/>
    </cofactor>
</comment>
<comment type="caution">
    <text evidence="16">The sequence shown here is derived from an EMBL/GenBank/DDBJ whole genome shotgun (WGS) entry which is preliminary data.</text>
</comment>
<feature type="transmembrane region" description="Helical" evidence="14">
    <location>
        <begin position="370"/>
        <end position="393"/>
    </location>
</feature>
<evidence type="ECO:0000256" key="3">
    <source>
        <dbReference type="ARBA" id="ARBA00004128"/>
    </source>
</evidence>
<comment type="subcellular location">
    <subcellularLocation>
        <location evidence="3">Vacuole membrane</location>
        <topology evidence="3">Multi-pass membrane protein</topology>
    </subcellularLocation>
</comment>
<dbReference type="FunCoup" id="A0A1C7NDB8">
    <property type="interactions" value="19"/>
</dbReference>
<keyword evidence="14" id="KW-0472">Membrane</keyword>
<keyword evidence="12" id="KW-0325">Glycoprotein</keyword>
<dbReference type="InterPro" id="IPR045175">
    <property type="entry name" value="M28_fam"/>
</dbReference>
<evidence type="ECO:0000256" key="8">
    <source>
        <dbReference type="ARBA" id="ARBA00022801"/>
    </source>
</evidence>
<name>A0A1C7NDB8_9FUNG</name>
<dbReference type="SUPFAM" id="SSF53187">
    <property type="entry name" value="Zn-dependent exopeptidases"/>
    <property type="match status" value="1"/>
</dbReference>
<keyword evidence="7 14" id="KW-0812">Transmembrane</keyword>
<feature type="transmembrane region" description="Helical" evidence="14">
    <location>
        <begin position="275"/>
        <end position="294"/>
    </location>
</feature>
<evidence type="ECO:0000256" key="4">
    <source>
        <dbReference type="ARBA" id="ARBA00010918"/>
    </source>
</evidence>
<dbReference type="OrthoDB" id="76293at2759"/>
<evidence type="ECO:0000313" key="17">
    <source>
        <dbReference type="Proteomes" id="UP000093000"/>
    </source>
</evidence>
<keyword evidence="5" id="KW-0926">Vacuole</keyword>
<evidence type="ECO:0000256" key="12">
    <source>
        <dbReference type="ARBA" id="ARBA00023180"/>
    </source>
</evidence>
<dbReference type="GO" id="GO:0006508">
    <property type="term" value="P:proteolysis"/>
    <property type="evidence" value="ECO:0007669"/>
    <property type="project" value="UniProtKB-KW"/>
</dbReference>
<evidence type="ECO:0000256" key="1">
    <source>
        <dbReference type="ARBA" id="ARBA00001947"/>
    </source>
</evidence>
<evidence type="ECO:0000256" key="13">
    <source>
        <dbReference type="RuleBase" id="RU361240"/>
    </source>
</evidence>
<feature type="domain" description="Peptidase M28" evidence="15">
    <location>
        <begin position="2"/>
        <end position="121"/>
    </location>
</feature>
<feature type="transmembrane region" description="Helical" evidence="14">
    <location>
        <begin position="400"/>
        <end position="421"/>
    </location>
</feature>
<dbReference type="Pfam" id="PF04389">
    <property type="entry name" value="Peptidase_M28"/>
    <property type="match status" value="1"/>
</dbReference>
<evidence type="ECO:0000256" key="2">
    <source>
        <dbReference type="ARBA" id="ARBA00003273"/>
    </source>
</evidence>
<evidence type="ECO:0000256" key="7">
    <source>
        <dbReference type="ARBA" id="ARBA00022692"/>
    </source>
</evidence>
<comment type="similarity">
    <text evidence="4 13">Belongs to the peptidase M28 family.</text>
</comment>
<dbReference type="PANTHER" id="PTHR12147:SF58">
    <property type="entry name" value="VACUOLAR MEMBRANE PROTEASE"/>
    <property type="match status" value="1"/>
</dbReference>